<evidence type="ECO:0000313" key="6">
    <source>
        <dbReference type="Proteomes" id="UP000325307"/>
    </source>
</evidence>
<keyword evidence="3" id="KW-0949">S-adenosyl-L-methionine</keyword>
<reference evidence="5 6" key="1">
    <citation type="submission" date="2019-09" db="EMBL/GenBank/DDBJ databases">
        <title>Arthrobacter zafarii sp. nov., a moderately thermotolerant and halotolerant actinobacterium isolated from Cholistan desert soil of Pakistan.</title>
        <authorList>
            <person name="Amin A."/>
            <person name="Ahmed I."/>
            <person name="Khalid N."/>
            <person name="Schumann P."/>
            <person name="Busse H.J."/>
            <person name="Khan I.U."/>
            <person name="Li S."/>
            <person name="Li W.J."/>
        </authorList>
    </citation>
    <scope>NUCLEOTIDE SEQUENCE [LARGE SCALE GENOMIC DNA]</scope>
    <source>
        <strain evidence="5 6">NCCP-1664</strain>
    </source>
</reference>
<accession>A0A5A7NN90</accession>
<dbReference type="OrthoDB" id="7062303at2"/>
<dbReference type="Proteomes" id="UP000325307">
    <property type="component" value="Unassembled WGS sequence"/>
</dbReference>
<organism evidence="5 6">
    <name type="scientific">Zafaria cholistanensis</name>
    <dbReference type="NCBI Taxonomy" id="1682741"/>
    <lineage>
        <taxon>Bacteria</taxon>
        <taxon>Bacillati</taxon>
        <taxon>Actinomycetota</taxon>
        <taxon>Actinomycetes</taxon>
        <taxon>Micrococcales</taxon>
        <taxon>Micrococcaceae</taxon>
        <taxon>Zafaria</taxon>
    </lineage>
</organism>
<evidence type="ECO:0000256" key="3">
    <source>
        <dbReference type="ARBA" id="ARBA00022691"/>
    </source>
</evidence>
<dbReference type="PANTHER" id="PTHR43464">
    <property type="entry name" value="METHYLTRANSFERASE"/>
    <property type="match status" value="1"/>
</dbReference>
<dbReference type="EMBL" id="BKDJ01000003">
    <property type="protein sequence ID" value="GER22423.1"/>
    <property type="molecule type" value="Genomic_DNA"/>
</dbReference>
<dbReference type="RefSeq" id="WP_149956061.1">
    <property type="nucleotide sequence ID" value="NZ_BKDJ01000003.1"/>
</dbReference>
<keyword evidence="2" id="KW-0808">Transferase</keyword>
<dbReference type="CDD" id="cd02440">
    <property type="entry name" value="AdoMet_MTases"/>
    <property type="match status" value="1"/>
</dbReference>
<sequence length="207" mass="22144">MGNDAGKRKESLWEAQVRRNPGHSEWYIQRFEQMRAEGVDLHGEARLVDAMVARGSRILDAGCGPGRVGGELARRGHTVVGVDLDPVLVAAAAKDHPDCTWLEGDLSELDLPAAGIAEPFDLIVCAGNVMAFLAPGTAPEVLARFAAHLVPGGRAVVGFGAGRGYEFGQFFADAQAAGLAVDLRLSTWDLRPWEPDSDFLVAVLSKR</sequence>
<feature type="domain" description="Methyltransferase" evidence="4">
    <location>
        <begin position="58"/>
        <end position="153"/>
    </location>
</feature>
<evidence type="ECO:0000259" key="4">
    <source>
        <dbReference type="Pfam" id="PF13649"/>
    </source>
</evidence>
<evidence type="ECO:0000313" key="5">
    <source>
        <dbReference type="EMBL" id="GER22423.1"/>
    </source>
</evidence>
<dbReference type="PANTHER" id="PTHR43464:SF19">
    <property type="entry name" value="UBIQUINONE BIOSYNTHESIS O-METHYLTRANSFERASE, MITOCHONDRIAL"/>
    <property type="match status" value="1"/>
</dbReference>
<dbReference type="SUPFAM" id="SSF53335">
    <property type="entry name" value="S-adenosyl-L-methionine-dependent methyltransferases"/>
    <property type="match status" value="1"/>
</dbReference>
<dbReference type="InterPro" id="IPR041698">
    <property type="entry name" value="Methyltransf_25"/>
</dbReference>
<proteinExistence type="predicted"/>
<comment type="caution">
    <text evidence="5">The sequence shown here is derived from an EMBL/GenBank/DDBJ whole genome shotgun (WGS) entry which is preliminary data.</text>
</comment>
<dbReference type="GO" id="GO:0008168">
    <property type="term" value="F:methyltransferase activity"/>
    <property type="evidence" value="ECO:0007669"/>
    <property type="project" value="UniProtKB-KW"/>
</dbReference>
<protein>
    <recommendedName>
        <fullName evidence="4">Methyltransferase domain-containing protein</fullName>
    </recommendedName>
</protein>
<dbReference type="GO" id="GO:0032259">
    <property type="term" value="P:methylation"/>
    <property type="evidence" value="ECO:0007669"/>
    <property type="project" value="UniProtKB-KW"/>
</dbReference>
<dbReference type="AlphaFoldDB" id="A0A5A7NN90"/>
<name>A0A5A7NN90_9MICC</name>
<evidence type="ECO:0000256" key="2">
    <source>
        <dbReference type="ARBA" id="ARBA00022679"/>
    </source>
</evidence>
<evidence type="ECO:0000256" key="1">
    <source>
        <dbReference type="ARBA" id="ARBA00022603"/>
    </source>
</evidence>
<keyword evidence="6" id="KW-1185">Reference proteome</keyword>
<dbReference type="Gene3D" id="3.40.50.150">
    <property type="entry name" value="Vaccinia Virus protein VP39"/>
    <property type="match status" value="1"/>
</dbReference>
<keyword evidence="1" id="KW-0489">Methyltransferase</keyword>
<gene>
    <name evidence="5" type="ORF">NCCP1664_09200</name>
</gene>
<dbReference type="Pfam" id="PF13649">
    <property type="entry name" value="Methyltransf_25"/>
    <property type="match status" value="1"/>
</dbReference>
<dbReference type="InterPro" id="IPR029063">
    <property type="entry name" value="SAM-dependent_MTases_sf"/>
</dbReference>